<evidence type="ECO:0000256" key="7">
    <source>
        <dbReference type="ARBA" id="ARBA00022884"/>
    </source>
</evidence>
<dbReference type="STRING" id="679936.Sulac_0127"/>
<evidence type="ECO:0000256" key="5">
    <source>
        <dbReference type="ARBA" id="ARBA00022679"/>
    </source>
</evidence>
<keyword evidence="4 10" id="KW-0489">Methyltransferase</keyword>
<dbReference type="Pfam" id="PF10672">
    <property type="entry name" value="Methyltrans_SAM"/>
    <property type="match status" value="1"/>
</dbReference>
<dbReference type="SUPFAM" id="SSF53335">
    <property type="entry name" value="S-adenosyl-L-methionine-dependent methyltransferases"/>
    <property type="match status" value="1"/>
</dbReference>
<keyword evidence="2" id="KW-0963">Cytoplasm</keyword>
<dbReference type="InterPro" id="IPR029063">
    <property type="entry name" value="SAM-dependent_MTases_sf"/>
</dbReference>
<evidence type="ECO:0000256" key="2">
    <source>
        <dbReference type="ARBA" id="ARBA00022490"/>
    </source>
</evidence>
<dbReference type="Pfam" id="PF17785">
    <property type="entry name" value="PUA_3"/>
    <property type="match status" value="1"/>
</dbReference>
<dbReference type="Gene3D" id="3.40.50.150">
    <property type="entry name" value="Vaccinia Virus protein VP39"/>
    <property type="match status" value="1"/>
</dbReference>
<dbReference type="GO" id="GO:0003723">
    <property type="term" value="F:RNA binding"/>
    <property type="evidence" value="ECO:0007669"/>
    <property type="project" value="UniProtKB-KW"/>
</dbReference>
<reference evidence="10 11" key="2">
    <citation type="journal article" date="2012" name="Stand. Genomic Sci.">
        <title>Complete genome sequence of the moderately thermophilic mineral-sulfide-oxidizing firmicute Sulfobacillus acidophilus type strain (NAL(T)).</title>
        <authorList>
            <person name="Anderson I."/>
            <person name="Chertkov O."/>
            <person name="Chen A."/>
            <person name="Saunders E."/>
            <person name="Lapidus A."/>
            <person name="Nolan M."/>
            <person name="Lucas S."/>
            <person name="Hammon N."/>
            <person name="Deshpande S."/>
            <person name="Cheng J.F."/>
            <person name="Han C."/>
            <person name="Tapia R."/>
            <person name="Goodwin L.A."/>
            <person name="Pitluck S."/>
            <person name="Liolios K."/>
            <person name="Pagani I."/>
            <person name="Ivanova N."/>
            <person name="Mikhailova N."/>
            <person name="Pati A."/>
            <person name="Palaniappan K."/>
            <person name="Land M."/>
            <person name="Pan C."/>
            <person name="Rohde M."/>
            <person name="Pukall R."/>
            <person name="Goker M."/>
            <person name="Detter J.C."/>
            <person name="Woyke T."/>
            <person name="Bristow J."/>
            <person name="Eisen J.A."/>
            <person name="Markowitz V."/>
            <person name="Hugenholtz P."/>
            <person name="Kyrpides N.C."/>
            <person name="Klenk H.P."/>
            <person name="Mavromatis K."/>
        </authorList>
    </citation>
    <scope>NUCLEOTIDE SEQUENCE [LARGE SCALE GENOMIC DNA]</scope>
    <source>
        <strain evidence="11">ATCC 700253 / DSM 10332 / NAL</strain>
    </source>
</reference>
<dbReference type="PANTHER" id="PTHR42873">
    <property type="entry name" value="RIBOSOMAL RNA LARGE SUBUNIT METHYLTRANSFERASE"/>
    <property type="match status" value="1"/>
</dbReference>
<evidence type="ECO:0000256" key="4">
    <source>
        <dbReference type="ARBA" id="ARBA00022603"/>
    </source>
</evidence>
<dbReference type="PROSITE" id="PS50890">
    <property type="entry name" value="PUA"/>
    <property type="match status" value="1"/>
</dbReference>
<dbReference type="GO" id="GO:0005737">
    <property type="term" value="C:cytoplasm"/>
    <property type="evidence" value="ECO:0007669"/>
    <property type="project" value="UniProtKB-SubCell"/>
</dbReference>
<dbReference type="InterPro" id="IPR019614">
    <property type="entry name" value="SAM-dep_methyl-trfase"/>
</dbReference>
<name>G8TVR1_SULAD</name>
<keyword evidence="7" id="KW-0694">RNA-binding</keyword>
<evidence type="ECO:0000313" key="11">
    <source>
        <dbReference type="Proteomes" id="UP000005439"/>
    </source>
</evidence>
<accession>G8TVR1</accession>
<dbReference type="Gene3D" id="2.30.130.10">
    <property type="entry name" value="PUA domain"/>
    <property type="match status" value="1"/>
</dbReference>
<dbReference type="GO" id="GO:0032259">
    <property type="term" value="P:methylation"/>
    <property type="evidence" value="ECO:0007669"/>
    <property type="project" value="UniProtKB-KW"/>
</dbReference>
<dbReference type="SUPFAM" id="SSF88697">
    <property type="entry name" value="PUA domain-like"/>
    <property type="match status" value="1"/>
</dbReference>
<organism evidence="10 11">
    <name type="scientific">Sulfobacillus acidophilus (strain ATCC 700253 / DSM 10332 / NAL)</name>
    <dbReference type="NCBI Taxonomy" id="679936"/>
    <lineage>
        <taxon>Bacteria</taxon>
        <taxon>Bacillati</taxon>
        <taxon>Bacillota</taxon>
        <taxon>Clostridia</taxon>
        <taxon>Eubacteriales</taxon>
        <taxon>Clostridiales Family XVII. Incertae Sedis</taxon>
        <taxon>Sulfobacillus</taxon>
    </lineage>
</organism>
<evidence type="ECO:0000313" key="10">
    <source>
        <dbReference type="EMBL" id="AEW03700.1"/>
    </source>
</evidence>
<dbReference type="InterPro" id="IPR036974">
    <property type="entry name" value="PUA_sf"/>
</dbReference>
<comment type="subcellular location">
    <subcellularLocation>
        <location evidence="1">Cytoplasm</location>
    </subcellularLocation>
</comment>
<comment type="similarity">
    <text evidence="8">Belongs to the methyltransferase superfamily. RlmI family.</text>
</comment>
<evidence type="ECO:0000256" key="3">
    <source>
        <dbReference type="ARBA" id="ARBA00022552"/>
    </source>
</evidence>
<keyword evidence="11" id="KW-1185">Reference proteome</keyword>
<keyword evidence="6" id="KW-0949">S-adenosyl-L-methionine</keyword>
<keyword evidence="3" id="KW-0698">rRNA processing</keyword>
<proteinExistence type="inferred from homology"/>
<dbReference type="InterPro" id="IPR015947">
    <property type="entry name" value="PUA-like_sf"/>
</dbReference>
<dbReference type="AlphaFoldDB" id="G8TVR1"/>
<dbReference type="CDD" id="cd21153">
    <property type="entry name" value="PUA_RlmI"/>
    <property type="match status" value="1"/>
</dbReference>
<evidence type="ECO:0000256" key="1">
    <source>
        <dbReference type="ARBA" id="ARBA00004496"/>
    </source>
</evidence>
<dbReference type="PANTHER" id="PTHR42873:SF1">
    <property type="entry name" value="S-ADENOSYLMETHIONINE-DEPENDENT METHYLTRANSFERASE DOMAIN-CONTAINING PROTEIN"/>
    <property type="match status" value="1"/>
</dbReference>
<dbReference type="CDD" id="cd02440">
    <property type="entry name" value="AdoMet_MTases"/>
    <property type="match status" value="1"/>
</dbReference>
<reference evidence="11" key="1">
    <citation type="submission" date="2011-12" db="EMBL/GenBank/DDBJ databases">
        <title>The complete genome of chromosome of Sulfobacillus acidophilus DSM 10332.</title>
        <authorList>
            <person name="Lucas S."/>
            <person name="Han J."/>
            <person name="Lapidus A."/>
            <person name="Bruce D."/>
            <person name="Goodwin L."/>
            <person name="Pitluck S."/>
            <person name="Peters L."/>
            <person name="Kyrpides N."/>
            <person name="Mavromatis K."/>
            <person name="Ivanova N."/>
            <person name="Mikhailova N."/>
            <person name="Chertkov O."/>
            <person name="Saunders E."/>
            <person name="Detter J.C."/>
            <person name="Tapia R."/>
            <person name="Han C."/>
            <person name="Land M."/>
            <person name="Hauser L."/>
            <person name="Markowitz V."/>
            <person name="Cheng J.-F."/>
            <person name="Hugenholtz P."/>
            <person name="Woyke T."/>
            <person name="Wu D."/>
            <person name="Pukall R."/>
            <person name="Gehrich-Schroeter G."/>
            <person name="Schneider S."/>
            <person name="Klenk H.-P."/>
            <person name="Eisen J.A."/>
        </authorList>
    </citation>
    <scope>NUCLEOTIDE SEQUENCE [LARGE SCALE GENOMIC DNA]</scope>
    <source>
        <strain evidence="11">ATCC 700253 / DSM 10332 / NAL</strain>
    </source>
</reference>
<keyword evidence="5" id="KW-0808">Transferase</keyword>
<dbReference type="PATRIC" id="fig|679936.5.peg.134"/>
<dbReference type="GO" id="GO:0006364">
    <property type="term" value="P:rRNA processing"/>
    <property type="evidence" value="ECO:0007669"/>
    <property type="project" value="UniProtKB-KW"/>
</dbReference>
<evidence type="ECO:0000256" key="6">
    <source>
        <dbReference type="ARBA" id="ARBA00022691"/>
    </source>
</evidence>
<dbReference type="CDD" id="cd11572">
    <property type="entry name" value="RlmI_M_like"/>
    <property type="match status" value="1"/>
</dbReference>
<dbReference type="Gene3D" id="3.30.750.80">
    <property type="entry name" value="RNA methyltransferase domain (HRMD) like"/>
    <property type="match status" value="1"/>
</dbReference>
<protein>
    <submittedName>
        <fullName evidence="10">Methyltransferase small</fullName>
    </submittedName>
</protein>
<evidence type="ECO:0000256" key="8">
    <source>
        <dbReference type="ARBA" id="ARBA00038091"/>
    </source>
</evidence>
<dbReference type="InterPro" id="IPR041532">
    <property type="entry name" value="RlmI-like_PUA"/>
</dbReference>
<gene>
    <name evidence="10" type="ordered locus">Sulac_0127</name>
</gene>
<dbReference type="SMART" id="SM00359">
    <property type="entry name" value="PUA"/>
    <property type="match status" value="1"/>
</dbReference>
<dbReference type="InterPro" id="IPR002478">
    <property type="entry name" value="PUA"/>
</dbReference>
<dbReference type="EMBL" id="CP003179">
    <property type="protein sequence ID" value="AEW03700.1"/>
    <property type="molecule type" value="Genomic_DNA"/>
</dbReference>
<dbReference type="HOGENOM" id="CLU_014042_0_0_9"/>
<sequence length="390" mass="43523">MAEGEVRLKPGPHRVLEGSPWVYRTEIEPTEARPGAVVRLLSARGRLLGEGFYNPQSMIAVRIMTFSDAESVTPALVSRRIREAWALREELVGDRDAYRLVHAEADGLPGLVIDRYGPVFVVEVTSLGMNAFLPTIVETLVERGQPLAIYERGDLPVRDREGLPRVNRILYGSVPATVEIHEHGVIMQVNLLAGQKTGHFLDQYANRGRVGELAAGRRVFDAFCHTGGFGLVAARHGAQEVTAIDIDPEAILQAEQNARINRLDDRMRFVTANAFDWLRQASDQGPQFDLGILDPPAFTKSKDRVPEALRGYKEINLRGMKLIRPGGFLVTSSCSYHVSETEFIRVVQQAGHDAKRRVRILEIRGQGVDHPVLPALWESRYLKCLVLRID</sequence>
<evidence type="ECO:0000259" key="9">
    <source>
        <dbReference type="SMART" id="SM00359"/>
    </source>
</evidence>
<feature type="domain" description="PUA" evidence="9">
    <location>
        <begin position="4"/>
        <end position="86"/>
    </location>
</feature>
<dbReference type="Proteomes" id="UP000005439">
    <property type="component" value="Chromosome"/>
</dbReference>
<dbReference type="GO" id="GO:0008168">
    <property type="term" value="F:methyltransferase activity"/>
    <property type="evidence" value="ECO:0007669"/>
    <property type="project" value="UniProtKB-KW"/>
</dbReference>
<dbReference type="KEGG" id="sap:Sulac_0127"/>